<dbReference type="EMBL" id="CAJVRL010000055">
    <property type="protein sequence ID" value="CAG8954011.1"/>
    <property type="molecule type" value="Genomic_DNA"/>
</dbReference>
<organism evidence="2 3">
    <name type="scientific">Hymenoscyphus fraxineus</name>
    <dbReference type="NCBI Taxonomy" id="746836"/>
    <lineage>
        <taxon>Eukaryota</taxon>
        <taxon>Fungi</taxon>
        <taxon>Dikarya</taxon>
        <taxon>Ascomycota</taxon>
        <taxon>Pezizomycotina</taxon>
        <taxon>Leotiomycetes</taxon>
        <taxon>Helotiales</taxon>
        <taxon>Helotiaceae</taxon>
        <taxon>Hymenoscyphus</taxon>
    </lineage>
</organism>
<feature type="region of interest" description="Disordered" evidence="1">
    <location>
        <begin position="126"/>
        <end position="151"/>
    </location>
</feature>
<feature type="compositionally biased region" description="Basic and acidic residues" evidence="1">
    <location>
        <begin position="130"/>
        <end position="144"/>
    </location>
</feature>
<gene>
    <name evidence="2" type="ORF">HYFRA_00009110</name>
</gene>
<keyword evidence="3" id="KW-1185">Reference proteome</keyword>
<dbReference type="Proteomes" id="UP000696280">
    <property type="component" value="Unassembled WGS sequence"/>
</dbReference>
<evidence type="ECO:0000313" key="3">
    <source>
        <dbReference type="Proteomes" id="UP000696280"/>
    </source>
</evidence>
<name>A0A9N9KUK8_9HELO</name>
<reference evidence="2" key="1">
    <citation type="submission" date="2021-07" db="EMBL/GenBank/DDBJ databases">
        <authorList>
            <person name="Durling M."/>
        </authorList>
    </citation>
    <scope>NUCLEOTIDE SEQUENCE</scope>
</reference>
<dbReference type="AlphaFoldDB" id="A0A9N9KUK8"/>
<evidence type="ECO:0000313" key="2">
    <source>
        <dbReference type="EMBL" id="CAG8954011.1"/>
    </source>
</evidence>
<protein>
    <submittedName>
        <fullName evidence="2">Uncharacterized protein</fullName>
    </submittedName>
</protein>
<comment type="caution">
    <text evidence="2">The sequence shown here is derived from an EMBL/GenBank/DDBJ whole genome shotgun (WGS) entry which is preliminary data.</text>
</comment>
<proteinExistence type="predicted"/>
<evidence type="ECO:0000256" key="1">
    <source>
        <dbReference type="SAM" id="MobiDB-lite"/>
    </source>
</evidence>
<sequence>MTQQPADLMADACQRPAASQSGVCAPYSVRPLPALPVVRGRVPMRATVLCLCLAHIEIQSAHLPSAVCDQTFKCSQVERELEAEALPSRVVGLRSGGRDLGARDVKLGETTDTDTRNLRTILLRTGTASPHKDLEETGRKRGGEEPGQNLGRTLWSLTGHWRIA</sequence>
<accession>A0A9N9KUK8</accession>